<dbReference type="GeneID" id="139353163"/>
<evidence type="ECO:0008006" key="4">
    <source>
        <dbReference type="Google" id="ProtNLM"/>
    </source>
</evidence>
<evidence type="ECO:0000313" key="2">
    <source>
        <dbReference type="Proteomes" id="UP001652628"/>
    </source>
</evidence>
<name>A0ABM4TRU4_DROSZ</name>
<organism evidence="2 3">
    <name type="scientific">Drosophila suzukii</name>
    <name type="common">Spotted-wing drosophila fruit fly</name>
    <dbReference type="NCBI Taxonomy" id="28584"/>
    <lineage>
        <taxon>Eukaryota</taxon>
        <taxon>Metazoa</taxon>
        <taxon>Ecdysozoa</taxon>
        <taxon>Arthropoda</taxon>
        <taxon>Hexapoda</taxon>
        <taxon>Insecta</taxon>
        <taxon>Pterygota</taxon>
        <taxon>Neoptera</taxon>
        <taxon>Endopterygota</taxon>
        <taxon>Diptera</taxon>
        <taxon>Brachycera</taxon>
        <taxon>Muscomorpha</taxon>
        <taxon>Ephydroidea</taxon>
        <taxon>Drosophilidae</taxon>
        <taxon>Drosophila</taxon>
        <taxon>Sophophora</taxon>
    </lineage>
</organism>
<proteinExistence type="predicted"/>
<dbReference type="PANTHER" id="PTHR20898:SF0">
    <property type="entry name" value="DAEDALUS ON 3-RELATED"/>
    <property type="match status" value="1"/>
</dbReference>
<sequence length="179" mass="21103">MSNKECLIFQLIAILFLVAEITSKFEFTNVMCTSLDKEFGDFEHCYLKSVNRSYKYVSVKYNLLKSPVTKIKVNLAMFKRFNGYRPFMYNVTVDACRFLKNRKSSPVINFWFNVIENYTNFNHLCPFNHDISLEKLPVETVNFQVTDVLPFPEGDYLIETNWIAYDIKRAELKFYGTIS</sequence>
<dbReference type="InterPro" id="IPR010512">
    <property type="entry name" value="DUF1091"/>
</dbReference>
<dbReference type="Proteomes" id="UP001652628">
    <property type="component" value="Chromosome 3"/>
</dbReference>
<dbReference type="PANTHER" id="PTHR20898">
    <property type="entry name" value="DAEDALUS ON 3-RELATED-RELATED"/>
    <property type="match status" value="1"/>
</dbReference>
<gene>
    <name evidence="3" type="primary">LOC139353163</name>
</gene>
<evidence type="ECO:0000313" key="3">
    <source>
        <dbReference type="RefSeq" id="XP_070852691.1"/>
    </source>
</evidence>
<dbReference type="Pfam" id="PF06477">
    <property type="entry name" value="DUF1091"/>
    <property type="match status" value="1"/>
</dbReference>
<accession>A0ABM4TRU4</accession>
<evidence type="ECO:0000256" key="1">
    <source>
        <dbReference type="SAM" id="SignalP"/>
    </source>
</evidence>
<keyword evidence="1" id="KW-0732">Signal</keyword>
<protein>
    <recommendedName>
        <fullName evidence="4">MD-2-related lipid-recognition domain-containing protein</fullName>
    </recommendedName>
</protein>
<keyword evidence="2" id="KW-1185">Reference proteome</keyword>
<dbReference type="SMART" id="SM00697">
    <property type="entry name" value="DM8"/>
    <property type="match status" value="1"/>
</dbReference>
<feature type="signal peptide" evidence="1">
    <location>
        <begin position="1"/>
        <end position="23"/>
    </location>
</feature>
<feature type="chain" id="PRO_5046490744" description="MD-2-related lipid-recognition domain-containing protein" evidence="1">
    <location>
        <begin position="24"/>
        <end position="179"/>
    </location>
</feature>
<reference evidence="3" key="1">
    <citation type="submission" date="2025-08" db="UniProtKB">
        <authorList>
            <consortium name="RefSeq"/>
        </authorList>
    </citation>
    <scope>IDENTIFICATION</scope>
</reference>
<dbReference type="RefSeq" id="XP_070852691.1">
    <property type="nucleotide sequence ID" value="XM_070996590.1"/>
</dbReference>